<keyword evidence="1 5" id="KW-0489">Methyltransferase</keyword>
<dbReference type="SUPFAM" id="SSF53335">
    <property type="entry name" value="S-adenosyl-L-methionine-dependent methyltransferases"/>
    <property type="match status" value="1"/>
</dbReference>
<evidence type="ECO:0000256" key="3">
    <source>
        <dbReference type="ARBA" id="ARBA00022691"/>
    </source>
</evidence>
<feature type="domain" description="Methyltransferase" evidence="4">
    <location>
        <begin position="69"/>
        <end position="181"/>
    </location>
</feature>
<proteinExistence type="predicted"/>
<protein>
    <submittedName>
        <fullName evidence="5">Methyltransferase YcgJ</fullName>
        <ecNumber evidence="5">2.1.1.-</ecNumber>
    </submittedName>
</protein>
<reference evidence="5 6" key="1">
    <citation type="submission" date="2019-02" db="EMBL/GenBank/DDBJ databases">
        <title>Deep-cultivation of Planctomycetes and their phenomic and genomic characterization uncovers novel biology.</title>
        <authorList>
            <person name="Wiegand S."/>
            <person name="Jogler M."/>
            <person name="Boedeker C."/>
            <person name="Pinto D."/>
            <person name="Vollmers J."/>
            <person name="Rivas-Marin E."/>
            <person name="Kohn T."/>
            <person name="Peeters S.H."/>
            <person name="Heuer A."/>
            <person name="Rast P."/>
            <person name="Oberbeckmann S."/>
            <person name="Bunk B."/>
            <person name="Jeske O."/>
            <person name="Meyerdierks A."/>
            <person name="Storesund J.E."/>
            <person name="Kallscheuer N."/>
            <person name="Luecker S."/>
            <person name="Lage O.M."/>
            <person name="Pohl T."/>
            <person name="Merkel B.J."/>
            <person name="Hornburger P."/>
            <person name="Mueller R.-W."/>
            <person name="Bruemmer F."/>
            <person name="Labrenz M."/>
            <person name="Spormann A.M."/>
            <person name="Op den Camp H."/>
            <person name="Overmann J."/>
            <person name="Amann R."/>
            <person name="Jetten M.S.M."/>
            <person name="Mascher T."/>
            <person name="Medema M.H."/>
            <person name="Devos D.P."/>
            <person name="Kaster A.-K."/>
            <person name="Ovreas L."/>
            <person name="Rohde M."/>
            <person name="Galperin M.Y."/>
            <person name="Jogler C."/>
        </authorList>
    </citation>
    <scope>NUCLEOTIDE SEQUENCE [LARGE SCALE GENOMIC DNA]</scope>
    <source>
        <strain evidence="5 6">TBK1r</strain>
    </source>
</reference>
<evidence type="ECO:0000256" key="1">
    <source>
        <dbReference type="ARBA" id="ARBA00022603"/>
    </source>
</evidence>
<keyword evidence="6" id="KW-1185">Reference proteome</keyword>
<dbReference type="InterPro" id="IPR029063">
    <property type="entry name" value="SAM-dependent_MTases_sf"/>
</dbReference>
<evidence type="ECO:0000313" key="5">
    <source>
        <dbReference type="EMBL" id="QDV82872.1"/>
    </source>
</evidence>
<evidence type="ECO:0000259" key="4">
    <source>
        <dbReference type="Pfam" id="PF13847"/>
    </source>
</evidence>
<sequence length="292" mass="32662">MLNPLQVFPIVLGQAFVPQTLKRTPEVFDETAVMSAEESVQQYNEAMESKLVIIYAAVLEHIHRVRRKTEGGRAIDLCCGPGHFTLLMAKHFDFEEVVGVDLSEPMVAAANRNADSWGLSDRVRFEVGDATAVQAPDGAFDVVTCNDAAHHMPNLQLVGELLGEMDRLSPHDGIAVLSDLVRLKTDSLTQRYTKLIGQDYLDRGLDSFQQDFCNSMQAAWTGDELRLAVPSRSNKAWHHTIQKLLPTVQLITAYPNDGNPIQIRKSLPWSDHDHPVPSHMKTDWNLFRVLLA</sequence>
<organism evidence="5 6">
    <name type="scientific">Stieleria magnilauensis</name>
    <dbReference type="NCBI Taxonomy" id="2527963"/>
    <lineage>
        <taxon>Bacteria</taxon>
        <taxon>Pseudomonadati</taxon>
        <taxon>Planctomycetota</taxon>
        <taxon>Planctomycetia</taxon>
        <taxon>Pirellulales</taxon>
        <taxon>Pirellulaceae</taxon>
        <taxon>Stieleria</taxon>
    </lineage>
</organism>
<dbReference type="PANTHER" id="PTHR43464:SF19">
    <property type="entry name" value="UBIQUINONE BIOSYNTHESIS O-METHYLTRANSFERASE, MITOCHONDRIAL"/>
    <property type="match status" value="1"/>
</dbReference>
<accession>A0ABX5XM81</accession>
<dbReference type="RefSeq" id="WP_419581135.1">
    <property type="nucleotide sequence ID" value="NZ_CP036432.1"/>
</dbReference>
<keyword evidence="2 5" id="KW-0808">Transferase</keyword>
<dbReference type="PANTHER" id="PTHR43464">
    <property type="entry name" value="METHYLTRANSFERASE"/>
    <property type="match status" value="1"/>
</dbReference>
<evidence type="ECO:0000313" key="6">
    <source>
        <dbReference type="Proteomes" id="UP000318081"/>
    </source>
</evidence>
<gene>
    <name evidence="5" type="primary">ycgJ_1</name>
    <name evidence="5" type="ORF">TBK1r_18040</name>
</gene>
<dbReference type="EC" id="2.1.1.-" evidence="5"/>
<name>A0ABX5XM81_9BACT</name>
<dbReference type="GO" id="GO:0008168">
    <property type="term" value="F:methyltransferase activity"/>
    <property type="evidence" value="ECO:0007669"/>
    <property type="project" value="UniProtKB-KW"/>
</dbReference>
<evidence type="ECO:0000256" key="2">
    <source>
        <dbReference type="ARBA" id="ARBA00022679"/>
    </source>
</evidence>
<dbReference type="InterPro" id="IPR025714">
    <property type="entry name" value="Methyltranfer_dom"/>
</dbReference>
<dbReference type="GO" id="GO:0032259">
    <property type="term" value="P:methylation"/>
    <property type="evidence" value="ECO:0007669"/>
    <property type="project" value="UniProtKB-KW"/>
</dbReference>
<keyword evidence="3" id="KW-0949">S-adenosyl-L-methionine</keyword>
<dbReference type="CDD" id="cd02440">
    <property type="entry name" value="AdoMet_MTases"/>
    <property type="match status" value="1"/>
</dbReference>
<dbReference type="Gene3D" id="3.40.50.150">
    <property type="entry name" value="Vaccinia Virus protein VP39"/>
    <property type="match status" value="1"/>
</dbReference>
<dbReference type="Proteomes" id="UP000318081">
    <property type="component" value="Chromosome"/>
</dbReference>
<dbReference type="EMBL" id="CP036432">
    <property type="protein sequence ID" value="QDV82872.1"/>
    <property type="molecule type" value="Genomic_DNA"/>
</dbReference>
<dbReference type="Pfam" id="PF13847">
    <property type="entry name" value="Methyltransf_31"/>
    <property type="match status" value="1"/>
</dbReference>